<organism evidence="1 2">
    <name type="scientific">Bacillus spongiae</name>
    <dbReference type="NCBI Taxonomy" id="2683610"/>
    <lineage>
        <taxon>Bacteria</taxon>
        <taxon>Bacillati</taxon>
        <taxon>Bacillota</taxon>
        <taxon>Bacilli</taxon>
        <taxon>Bacillales</taxon>
        <taxon>Bacillaceae</taxon>
        <taxon>Bacillus</taxon>
    </lineage>
</organism>
<dbReference type="InterPro" id="IPR009097">
    <property type="entry name" value="Cyclic_Pdiesterase"/>
</dbReference>
<dbReference type="PANTHER" id="PTHR40037:SF1">
    <property type="entry name" value="PHOSPHOESTERASE SAOUHSC_00951-RELATED"/>
    <property type="match status" value="1"/>
</dbReference>
<name>A0ABU8HAG6_9BACI</name>
<dbReference type="Gene3D" id="3.90.1140.10">
    <property type="entry name" value="Cyclic phosphodiesterase"/>
    <property type="match status" value="1"/>
</dbReference>
<reference evidence="1 2" key="1">
    <citation type="journal article" date="2018" name="J. Microbiol.">
        <title>Bacillus spongiae sp. nov., isolated from sponge of Jeju Island.</title>
        <authorList>
            <person name="Lee G.E."/>
            <person name="Im W.T."/>
            <person name="Park J.S."/>
        </authorList>
    </citation>
    <scope>NUCLEOTIDE SEQUENCE [LARGE SCALE GENOMIC DNA]</scope>
    <source>
        <strain evidence="1 2">135PIL107-10</strain>
    </source>
</reference>
<keyword evidence="2" id="KW-1185">Reference proteome</keyword>
<dbReference type="SUPFAM" id="SSF55144">
    <property type="entry name" value="LigT-like"/>
    <property type="match status" value="1"/>
</dbReference>
<keyword evidence="1" id="KW-0436">Ligase</keyword>
<gene>
    <name evidence="1" type="ORF">WAK64_04545</name>
</gene>
<comment type="caution">
    <text evidence="1">The sequence shown here is derived from an EMBL/GenBank/DDBJ whole genome shotgun (WGS) entry which is preliminary data.</text>
</comment>
<dbReference type="EMBL" id="JBBAXC010000003">
    <property type="protein sequence ID" value="MEI5906321.1"/>
    <property type="molecule type" value="Genomic_DNA"/>
</dbReference>
<dbReference type="InterPro" id="IPR050580">
    <property type="entry name" value="2H_phosphoesterase_YjcG-like"/>
</dbReference>
<sequence length="170" mass="19758">MIKRSICIFPSLENGNEINKLRRKYDPLHDLIPPHITLVFPFISNLSSNQMNDHITEVLKKEKSFDIYLQGITGADETYLFLNVKVGNDTIIRLHDKLYSGILQEFLYKRVTYIPHITVGRFNNKTDFEKGIIDTVSFETSFKTNVKEIVVETIDKEERSTVESIFKLND</sequence>
<dbReference type="PANTHER" id="PTHR40037">
    <property type="entry name" value="PHOSPHOESTERASE YJCG-RELATED"/>
    <property type="match status" value="1"/>
</dbReference>
<protein>
    <submittedName>
        <fullName evidence="1">2'-5' RNA ligase family protein</fullName>
    </submittedName>
</protein>
<accession>A0ABU8HAG6</accession>
<dbReference type="Pfam" id="PF13563">
    <property type="entry name" value="2_5_RNA_ligase2"/>
    <property type="match status" value="1"/>
</dbReference>
<proteinExistence type="predicted"/>
<dbReference type="Proteomes" id="UP001312865">
    <property type="component" value="Unassembled WGS sequence"/>
</dbReference>
<evidence type="ECO:0000313" key="1">
    <source>
        <dbReference type="EMBL" id="MEI5906321.1"/>
    </source>
</evidence>
<dbReference type="GO" id="GO:0016874">
    <property type="term" value="F:ligase activity"/>
    <property type="evidence" value="ECO:0007669"/>
    <property type="project" value="UniProtKB-KW"/>
</dbReference>
<evidence type="ECO:0000313" key="2">
    <source>
        <dbReference type="Proteomes" id="UP001312865"/>
    </source>
</evidence>
<dbReference type="RefSeq" id="WP_336585758.1">
    <property type="nucleotide sequence ID" value="NZ_JBBAXC010000003.1"/>
</dbReference>